<proteinExistence type="predicted"/>
<evidence type="ECO:0000313" key="2">
    <source>
        <dbReference type="Proteomes" id="UP000789759"/>
    </source>
</evidence>
<dbReference type="EMBL" id="CAJVQA010012797">
    <property type="protein sequence ID" value="CAG8719550.1"/>
    <property type="molecule type" value="Genomic_DNA"/>
</dbReference>
<name>A0A9N9NBV9_9GLOM</name>
<accession>A0A9N9NBV9</accession>
<evidence type="ECO:0000313" key="1">
    <source>
        <dbReference type="EMBL" id="CAG8719550.1"/>
    </source>
</evidence>
<organism evidence="1 2">
    <name type="scientific">Cetraspora pellucida</name>
    <dbReference type="NCBI Taxonomy" id="1433469"/>
    <lineage>
        <taxon>Eukaryota</taxon>
        <taxon>Fungi</taxon>
        <taxon>Fungi incertae sedis</taxon>
        <taxon>Mucoromycota</taxon>
        <taxon>Glomeromycotina</taxon>
        <taxon>Glomeromycetes</taxon>
        <taxon>Diversisporales</taxon>
        <taxon>Gigasporaceae</taxon>
        <taxon>Cetraspora</taxon>
    </lineage>
</organism>
<feature type="non-terminal residue" evidence="1">
    <location>
        <position position="48"/>
    </location>
</feature>
<gene>
    <name evidence="1" type="ORF">CPELLU_LOCUS12810</name>
</gene>
<comment type="caution">
    <text evidence="1">The sequence shown here is derived from an EMBL/GenBank/DDBJ whole genome shotgun (WGS) entry which is preliminary data.</text>
</comment>
<sequence>MITIVLDNCHSSRNSQDFDLRDELPHNDTMISVIFHIILDIVVIQYFR</sequence>
<dbReference type="AlphaFoldDB" id="A0A9N9NBV9"/>
<reference evidence="1" key="1">
    <citation type="submission" date="2021-06" db="EMBL/GenBank/DDBJ databases">
        <authorList>
            <person name="Kallberg Y."/>
            <person name="Tangrot J."/>
            <person name="Rosling A."/>
        </authorList>
    </citation>
    <scope>NUCLEOTIDE SEQUENCE</scope>
    <source>
        <strain evidence="1">FL966</strain>
    </source>
</reference>
<protein>
    <submittedName>
        <fullName evidence="1">10658_t:CDS:1</fullName>
    </submittedName>
</protein>
<keyword evidence="2" id="KW-1185">Reference proteome</keyword>
<dbReference type="Proteomes" id="UP000789759">
    <property type="component" value="Unassembled WGS sequence"/>
</dbReference>